<dbReference type="EnsemblMetazoa" id="ASIC012373-RA">
    <property type="protein sequence ID" value="ASIC012373-PA"/>
    <property type="gene ID" value="ASIC012373"/>
</dbReference>
<protein>
    <submittedName>
        <fullName evidence="1 2">Uncharacterized protein</fullName>
    </submittedName>
</protein>
<proteinExistence type="predicted"/>
<sequence>MVTARSHGKELLEAIHGVLWHPSGATDFIFHGSIFDAVPRDSPQNPAKDPTKDP</sequence>
<reference evidence="1 3" key="1">
    <citation type="journal article" date="2014" name="BMC Genomics">
        <title>Genome sequence of Anopheles sinensis provides insight into genetics basis of mosquito competence for malaria parasites.</title>
        <authorList>
            <person name="Zhou D."/>
            <person name="Zhang D."/>
            <person name="Ding G."/>
            <person name="Shi L."/>
            <person name="Hou Q."/>
            <person name="Ye Y."/>
            <person name="Xu Y."/>
            <person name="Zhou H."/>
            <person name="Xiong C."/>
            <person name="Li S."/>
            <person name="Yu J."/>
            <person name="Hong S."/>
            <person name="Yu X."/>
            <person name="Zou P."/>
            <person name="Chen C."/>
            <person name="Chang X."/>
            <person name="Wang W."/>
            <person name="Lv Y."/>
            <person name="Sun Y."/>
            <person name="Ma L."/>
            <person name="Shen B."/>
            <person name="Zhu C."/>
        </authorList>
    </citation>
    <scope>NUCLEOTIDE SEQUENCE [LARGE SCALE GENOMIC DNA]</scope>
</reference>
<reference evidence="2" key="2">
    <citation type="submission" date="2020-05" db="UniProtKB">
        <authorList>
            <consortium name="EnsemblMetazoa"/>
        </authorList>
    </citation>
    <scope>IDENTIFICATION</scope>
</reference>
<gene>
    <name evidence="1" type="ORF">ZHAS_00012373</name>
</gene>
<name>A0A084W2Q3_ANOSI</name>
<keyword evidence="3" id="KW-1185">Reference proteome</keyword>
<accession>A0A084W2Q3</accession>
<dbReference type="EMBL" id="KE525277">
    <property type="protein sequence ID" value="KFB44497.1"/>
    <property type="molecule type" value="Genomic_DNA"/>
</dbReference>
<evidence type="ECO:0000313" key="3">
    <source>
        <dbReference type="Proteomes" id="UP000030765"/>
    </source>
</evidence>
<evidence type="ECO:0000313" key="2">
    <source>
        <dbReference type="EnsemblMetazoa" id="ASIC012373-PA"/>
    </source>
</evidence>
<dbReference type="Proteomes" id="UP000030765">
    <property type="component" value="Unassembled WGS sequence"/>
</dbReference>
<dbReference type="VEuPathDB" id="VectorBase:ASIC012373"/>
<dbReference type="EMBL" id="ATLV01019678">
    <property type="status" value="NOT_ANNOTATED_CDS"/>
    <property type="molecule type" value="Genomic_DNA"/>
</dbReference>
<evidence type="ECO:0000313" key="1">
    <source>
        <dbReference type="EMBL" id="KFB44497.1"/>
    </source>
</evidence>
<dbReference type="AlphaFoldDB" id="A0A084W2Q3"/>
<organism evidence="1">
    <name type="scientific">Anopheles sinensis</name>
    <name type="common">Mosquito</name>
    <dbReference type="NCBI Taxonomy" id="74873"/>
    <lineage>
        <taxon>Eukaryota</taxon>
        <taxon>Metazoa</taxon>
        <taxon>Ecdysozoa</taxon>
        <taxon>Arthropoda</taxon>
        <taxon>Hexapoda</taxon>
        <taxon>Insecta</taxon>
        <taxon>Pterygota</taxon>
        <taxon>Neoptera</taxon>
        <taxon>Endopterygota</taxon>
        <taxon>Diptera</taxon>
        <taxon>Nematocera</taxon>
        <taxon>Culicoidea</taxon>
        <taxon>Culicidae</taxon>
        <taxon>Anophelinae</taxon>
        <taxon>Anopheles</taxon>
    </lineage>
</organism>